<feature type="domain" description="PAS" evidence="7">
    <location>
        <begin position="440"/>
        <end position="511"/>
    </location>
</feature>
<dbReference type="InterPro" id="IPR000160">
    <property type="entry name" value="GGDEF_dom"/>
</dbReference>
<feature type="domain" description="PAC" evidence="8">
    <location>
        <begin position="638"/>
        <end position="698"/>
    </location>
</feature>
<dbReference type="GO" id="GO:0005886">
    <property type="term" value="C:plasma membrane"/>
    <property type="evidence" value="ECO:0007669"/>
    <property type="project" value="UniProtKB-SubCell"/>
</dbReference>
<dbReference type="InterPro" id="IPR013655">
    <property type="entry name" value="PAS_fold_3"/>
</dbReference>
<feature type="transmembrane region" description="Helical" evidence="6">
    <location>
        <begin position="279"/>
        <end position="298"/>
    </location>
</feature>
<evidence type="ECO:0000256" key="3">
    <source>
        <dbReference type="ARBA" id="ARBA00022692"/>
    </source>
</evidence>
<dbReference type="InterPro" id="IPR001610">
    <property type="entry name" value="PAC"/>
</dbReference>
<dbReference type="Proteomes" id="UP000601736">
    <property type="component" value="Unassembled WGS sequence"/>
</dbReference>
<evidence type="ECO:0000313" key="11">
    <source>
        <dbReference type="EMBL" id="CAE6508919.1"/>
    </source>
</evidence>
<dbReference type="InterPro" id="IPR007895">
    <property type="entry name" value="MASE1"/>
</dbReference>
<accession>A0A8H9DAF0</accession>
<protein>
    <submittedName>
        <fullName evidence="11">Diguanylate cyclase/phosphodiesterase with PAS/PAC sensor(S)</fullName>
    </submittedName>
</protein>
<dbReference type="PROSITE" id="PS50883">
    <property type="entry name" value="EAL"/>
    <property type="match status" value="1"/>
</dbReference>
<dbReference type="SMART" id="SM00052">
    <property type="entry name" value="EAL"/>
    <property type="match status" value="1"/>
</dbReference>
<sequence>MKSFSFTSFTLSRSLALRIFALATVYFLAGSFGLSMPYIGSNITLLWPPSGIALVAVLVWGTVCWPGIFLGSLLINLSAGALPLGAALTIAFGNTLAPLLGALILKKSISFDHIFTHGKDVVVFILVASCSMVLSATNGILSLYVSELLPGELILSAWLVWWLGDTIGVMIFAPPLLAWASYQATSGHRHVHRRFEFILVMGCCIAMTWLVFGDTLSLGHLKLSLAFLVFPPLIWAGLRFDVLGASIAALSITLLAVWGTSQNLGPFARGNFHIDQLTLSLFIATTVLISYMMIGIQAGRRLAIQNLRDSESRLRMALIASNQGFFDLNVQTGSTTVSPEYAQMLGYDPQTFEETHNRWRDRMHPEDREAVCRLYQDYLQGQCDDYRVEFRQLTQQGDWKWIFSTGKIVERDERNHPLRMLGIHTDISDRKAKELALRKSEEALRRAQSLAKLGSWHLDLKNNVLTWSEETFQIFGFKEYTPLDYAHFLTYVVPEDRSLVENAWQAALRGEPYDIEHRIHISGKIKWVKEQAEVTFDNSGKPIEALGTVQDISERKFAEEAIKHAKSLLRTVIDATPDWIFVKDKLHRFMLVNQALANSQGIDPEGMIGKPDSDFWPQHLCVGDPAQGIKGFHADDNEALSGKTIHNPADPATLANGQLRWFDTLKLPLRDTSGEIIGVLGYARDVTDRMQVESKYRTLIEQIPAVTYIVDINPIAHIFYVSPQIETQFGFSVQEWLNDPHLWVKQIHDDDRERIFDSFSASLATGESYNREYRMIKKDGTVAWVRDEATWLKDSAGKPILLQGVVFDITMQRQAEEKLNSVIEELRISEKHQRELRTFAEREQSRMSALLSAMNIGILFEDEKQCIEYLNPAFLRMWGISERENLLNLSTRTLLEHATKHYVQPPHAASYVLAELHAHEISERFEIELNDGRILTQLSYPVYDIKNRAIGRLWIYEDVTQERQTAQQLIYLAERDPLTGLYNRHRFQEELDDLIAVSLRNQSKFALLYFDLDDFKYINDTFGHRAGDTVLVRTAGEISTIVRQIDIFARLGGDEFAILSQLQPKDDITALPARIVGTVASIPMRFRETNLRLTSSVGVAVFPEHGETAEDLIAHADAAMYQAKNKGKNTWAVYDPTRDASEAMVHRMTWYNRIAQALEQDLFEIHFQGVYETNQGSLAHLEALVRMRDLDAPDNLIMPGQFIPIAEKNGQIVNIDRWVIKQCILLLSQRTDMPSIAINISGRTFDDPAIPHYIRGLLTEFKVDPRRLIIELTETAAVSDIQDAQRFIEAVHQAGCRVCLDDFGSGFSTFSYLKYLGVEILKIDGSFIHDLPSNRDNQIFVKAMVEVARGLGKATVAEFVEDAATMKMIKSLGVNLAQGYYLGRPGAAIPCSS</sequence>
<name>A0A8H9DAF0_9PROT</name>
<dbReference type="SUPFAM" id="SSF141868">
    <property type="entry name" value="EAL domain-like"/>
    <property type="match status" value="1"/>
</dbReference>
<keyword evidence="4 6" id="KW-1133">Transmembrane helix</keyword>
<dbReference type="PROSITE" id="PS50112">
    <property type="entry name" value="PAS"/>
    <property type="match status" value="5"/>
</dbReference>
<comment type="subcellular location">
    <subcellularLocation>
        <location evidence="1">Cell membrane</location>
        <topology evidence="1">Multi-pass membrane protein</topology>
    </subcellularLocation>
</comment>
<dbReference type="EMBL" id="CAJNAP010000023">
    <property type="protein sequence ID" value="CAE6508919.1"/>
    <property type="molecule type" value="Genomic_DNA"/>
</dbReference>
<feature type="domain" description="PAS" evidence="7">
    <location>
        <begin position="565"/>
        <end position="610"/>
    </location>
</feature>
<dbReference type="SMART" id="SM00267">
    <property type="entry name" value="GGDEF"/>
    <property type="match status" value="1"/>
</dbReference>
<feature type="domain" description="PAC" evidence="8">
    <location>
        <begin position="386"/>
        <end position="439"/>
    </location>
</feature>
<dbReference type="SMART" id="SM00091">
    <property type="entry name" value="PAS"/>
    <property type="match status" value="5"/>
</dbReference>
<feature type="transmembrane region" description="Helical" evidence="6">
    <location>
        <begin position="81"/>
        <end position="105"/>
    </location>
</feature>
<feature type="domain" description="PAS" evidence="7">
    <location>
        <begin position="310"/>
        <end position="382"/>
    </location>
</feature>
<feature type="domain" description="PAC" evidence="8">
    <location>
        <begin position="509"/>
        <end position="564"/>
    </location>
</feature>
<dbReference type="Pfam" id="PF00990">
    <property type="entry name" value="GGDEF"/>
    <property type="match status" value="1"/>
</dbReference>
<dbReference type="InterPro" id="IPR013656">
    <property type="entry name" value="PAS_4"/>
</dbReference>
<evidence type="ECO:0000256" key="5">
    <source>
        <dbReference type="ARBA" id="ARBA00023136"/>
    </source>
</evidence>
<feature type="domain" description="GGDEF" evidence="10">
    <location>
        <begin position="1003"/>
        <end position="1136"/>
    </location>
</feature>
<feature type="domain" description="PAS" evidence="7">
    <location>
        <begin position="843"/>
        <end position="884"/>
    </location>
</feature>
<dbReference type="InterPro" id="IPR000700">
    <property type="entry name" value="PAS-assoc_C"/>
</dbReference>
<feature type="domain" description="EAL" evidence="9">
    <location>
        <begin position="1147"/>
        <end position="1393"/>
    </location>
</feature>
<dbReference type="FunFam" id="3.30.70.270:FF:000001">
    <property type="entry name" value="Diguanylate cyclase domain protein"/>
    <property type="match status" value="1"/>
</dbReference>
<evidence type="ECO:0000313" key="12">
    <source>
        <dbReference type="Proteomes" id="UP000601736"/>
    </source>
</evidence>
<dbReference type="Gene3D" id="3.30.70.270">
    <property type="match status" value="1"/>
</dbReference>
<dbReference type="InterPro" id="IPR052155">
    <property type="entry name" value="Biofilm_reg_signaling"/>
</dbReference>
<dbReference type="Pfam" id="PF05231">
    <property type="entry name" value="MASE1"/>
    <property type="match status" value="1"/>
</dbReference>
<keyword evidence="3 6" id="KW-0812">Transmembrane</keyword>
<evidence type="ECO:0000256" key="6">
    <source>
        <dbReference type="SAM" id="Phobius"/>
    </source>
</evidence>
<feature type="transmembrane region" description="Helical" evidence="6">
    <location>
        <begin position="232"/>
        <end position="258"/>
    </location>
</feature>
<feature type="domain" description="PAC" evidence="8">
    <location>
        <begin position="769"/>
        <end position="821"/>
    </location>
</feature>
<dbReference type="SMART" id="SM00086">
    <property type="entry name" value="PAC"/>
    <property type="match status" value="4"/>
</dbReference>
<dbReference type="PANTHER" id="PTHR44757">
    <property type="entry name" value="DIGUANYLATE CYCLASE DGCP"/>
    <property type="match status" value="1"/>
</dbReference>
<dbReference type="Gene3D" id="3.30.450.20">
    <property type="entry name" value="PAS domain"/>
    <property type="match status" value="5"/>
</dbReference>
<dbReference type="Pfam" id="PF08447">
    <property type="entry name" value="PAS_3"/>
    <property type="match status" value="3"/>
</dbReference>
<feature type="transmembrane region" description="Helical" evidence="6">
    <location>
        <begin position="15"/>
        <end position="39"/>
    </location>
</feature>
<dbReference type="CDD" id="cd01949">
    <property type="entry name" value="GGDEF"/>
    <property type="match status" value="1"/>
</dbReference>
<dbReference type="PROSITE" id="PS50887">
    <property type="entry name" value="GGDEF"/>
    <property type="match status" value="1"/>
</dbReference>
<dbReference type="Gene3D" id="3.20.20.450">
    <property type="entry name" value="EAL domain"/>
    <property type="match status" value="1"/>
</dbReference>
<feature type="domain" description="PAS" evidence="7">
    <location>
        <begin position="692"/>
        <end position="766"/>
    </location>
</feature>
<dbReference type="InterPro" id="IPR001633">
    <property type="entry name" value="EAL_dom"/>
</dbReference>
<dbReference type="RefSeq" id="WP_204800020.1">
    <property type="nucleotide sequence ID" value="NZ_CAJNAP010000023.1"/>
</dbReference>
<dbReference type="SUPFAM" id="SSF55785">
    <property type="entry name" value="PYP-like sensor domain (PAS domain)"/>
    <property type="match status" value="5"/>
</dbReference>
<evidence type="ECO:0000256" key="2">
    <source>
        <dbReference type="ARBA" id="ARBA00022475"/>
    </source>
</evidence>
<evidence type="ECO:0000259" key="7">
    <source>
        <dbReference type="PROSITE" id="PS50112"/>
    </source>
</evidence>
<dbReference type="Pfam" id="PF00563">
    <property type="entry name" value="EAL"/>
    <property type="match status" value="1"/>
</dbReference>
<dbReference type="CDD" id="cd00130">
    <property type="entry name" value="PAS"/>
    <property type="match status" value="3"/>
</dbReference>
<dbReference type="GO" id="GO:0003824">
    <property type="term" value="F:catalytic activity"/>
    <property type="evidence" value="ECO:0007669"/>
    <property type="project" value="UniProtKB-ARBA"/>
</dbReference>
<dbReference type="InterPro" id="IPR035919">
    <property type="entry name" value="EAL_sf"/>
</dbReference>
<dbReference type="CDD" id="cd01948">
    <property type="entry name" value="EAL"/>
    <property type="match status" value="1"/>
</dbReference>
<evidence type="ECO:0000259" key="9">
    <source>
        <dbReference type="PROSITE" id="PS50883"/>
    </source>
</evidence>
<dbReference type="Pfam" id="PF08448">
    <property type="entry name" value="PAS_4"/>
    <property type="match status" value="1"/>
</dbReference>
<reference evidence="11" key="1">
    <citation type="submission" date="2021-02" db="EMBL/GenBank/DDBJ databases">
        <authorList>
            <person name="Han P."/>
        </authorList>
    </citation>
    <scope>NUCLEOTIDE SEQUENCE</scope>
    <source>
        <strain evidence="11">Nitrosomonas nitrosa 18-3D</strain>
    </source>
</reference>
<feature type="transmembrane region" description="Helical" evidence="6">
    <location>
        <begin position="194"/>
        <end position="212"/>
    </location>
</feature>
<evidence type="ECO:0000259" key="10">
    <source>
        <dbReference type="PROSITE" id="PS50887"/>
    </source>
</evidence>
<dbReference type="Gene3D" id="2.10.70.100">
    <property type="match status" value="1"/>
</dbReference>
<evidence type="ECO:0000256" key="1">
    <source>
        <dbReference type="ARBA" id="ARBA00004651"/>
    </source>
</evidence>
<dbReference type="SUPFAM" id="SSF55073">
    <property type="entry name" value="Nucleotide cyclase"/>
    <property type="match status" value="1"/>
</dbReference>
<evidence type="ECO:0000259" key="8">
    <source>
        <dbReference type="PROSITE" id="PS50113"/>
    </source>
</evidence>
<gene>
    <name evidence="11" type="ORF">NMYAN_30091</name>
</gene>
<dbReference type="PANTHER" id="PTHR44757:SF2">
    <property type="entry name" value="BIOFILM ARCHITECTURE MAINTENANCE PROTEIN MBAA"/>
    <property type="match status" value="1"/>
</dbReference>
<comment type="caution">
    <text evidence="11">The sequence shown here is derived from an EMBL/GenBank/DDBJ whole genome shotgun (WGS) entry which is preliminary data.</text>
</comment>
<organism evidence="11 12">
    <name type="scientific">Nitrosomonas nitrosa</name>
    <dbReference type="NCBI Taxonomy" id="52442"/>
    <lineage>
        <taxon>Bacteria</taxon>
        <taxon>Pseudomonadati</taxon>
        <taxon>Pseudomonadota</taxon>
        <taxon>Betaproteobacteria</taxon>
        <taxon>Nitrosomonadales</taxon>
        <taxon>Nitrosomonadaceae</taxon>
        <taxon>Nitrosomonas</taxon>
    </lineage>
</organism>
<dbReference type="InterPro" id="IPR029787">
    <property type="entry name" value="Nucleotide_cyclase"/>
</dbReference>
<dbReference type="PROSITE" id="PS50113">
    <property type="entry name" value="PAC"/>
    <property type="match status" value="4"/>
</dbReference>
<feature type="transmembrane region" description="Helical" evidence="6">
    <location>
        <begin position="121"/>
        <end position="146"/>
    </location>
</feature>
<dbReference type="NCBIfam" id="TIGR00229">
    <property type="entry name" value="sensory_box"/>
    <property type="match status" value="4"/>
</dbReference>
<proteinExistence type="predicted"/>
<feature type="transmembrane region" description="Helical" evidence="6">
    <location>
        <begin position="51"/>
        <end position="75"/>
    </location>
</feature>
<dbReference type="NCBIfam" id="TIGR00254">
    <property type="entry name" value="GGDEF"/>
    <property type="match status" value="1"/>
</dbReference>
<dbReference type="InterPro" id="IPR000014">
    <property type="entry name" value="PAS"/>
</dbReference>
<evidence type="ECO:0000256" key="4">
    <source>
        <dbReference type="ARBA" id="ARBA00022989"/>
    </source>
</evidence>
<feature type="transmembrane region" description="Helical" evidence="6">
    <location>
        <begin position="158"/>
        <end position="182"/>
    </location>
</feature>
<dbReference type="InterPro" id="IPR043128">
    <property type="entry name" value="Rev_trsase/Diguanyl_cyclase"/>
</dbReference>
<dbReference type="InterPro" id="IPR035965">
    <property type="entry name" value="PAS-like_dom_sf"/>
</dbReference>
<keyword evidence="5 6" id="KW-0472">Membrane</keyword>
<dbReference type="Pfam" id="PF13188">
    <property type="entry name" value="PAS_8"/>
    <property type="match status" value="1"/>
</dbReference>
<keyword evidence="2" id="KW-1003">Cell membrane</keyword>